<keyword evidence="1" id="KW-0472">Membrane</keyword>
<reference evidence="3 4" key="1">
    <citation type="submission" date="2020-03" db="EMBL/GenBank/DDBJ databases">
        <title>Soil Listeria distribution.</title>
        <authorList>
            <person name="Liao J."/>
            <person name="Wiedmann M."/>
        </authorList>
    </citation>
    <scope>NUCLEOTIDE SEQUENCE [LARGE SCALE GENOMIC DNA]</scope>
    <source>
        <strain evidence="3 4">FSL L7-1645</strain>
    </source>
</reference>
<dbReference type="PANTHER" id="PTHR40448:SF1">
    <property type="entry name" value="TWO-COMPONENT SENSOR HISTIDINE KINASE"/>
    <property type="match status" value="1"/>
</dbReference>
<feature type="transmembrane region" description="Helical" evidence="1">
    <location>
        <begin position="157"/>
        <end position="176"/>
    </location>
</feature>
<comment type="caution">
    <text evidence="3">The sequence shown here is derived from an EMBL/GenBank/DDBJ whole genome shotgun (WGS) entry which is preliminary data.</text>
</comment>
<name>A0A841YBI9_9LIST</name>
<evidence type="ECO:0000313" key="4">
    <source>
        <dbReference type="Proteomes" id="UP000571128"/>
    </source>
</evidence>
<dbReference type="GO" id="GO:0042802">
    <property type="term" value="F:identical protein binding"/>
    <property type="evidence" value="ECO:0007669"/>
    <property type="project" value="TreeGrafter"/>
</dbReference>
<evidence type="ECO:0000256" key="1">
    <source>
        <dbReference type="SAM" id="Phobius"/>
    </source>
</evidence>
<sequence length="430" mass="50516">MGDYLFIVSSYLVCYLLCAVLLNNLYSFVKLKNLLYLFLLIISIWVLFVLAPNHGSLYISCSIFISWLIFFFSDRNPLKASLFLLILRGIVGLAWYISFDLTSLLFNQYANHPIFNIRPLSIVMLVFTLLLIWLILLINKKNNFFTYTLKNSQENFIWGYIIFFGFIFFELIFFITLKTNHFSSLYSAFYAFLYIFIAIILVSIFVKERTKSLEKDITLNKLQFDRDKMFALEEFHHDYKSFIFALTQYLENHEVQKALTLIQKENKYLNESLPNESVLMLKQLESIPLQGLIINHLKRLEKNSIFYHLSIPQRIFYIRMDTLDLIRVLNIILDNAFEASLGNTRPQINIDITQHKSLIMIHVWNKIELSSNPDMSKILSRGYSTKSGSHRGKGLHKLSIILSKYKNANFEIFIDENANFHIRINIDNLS</sequence>
<dbReference type="Gene3D" id="3.30.565.10">
    <property type="entry name" value="Histidine kinase-like ATPase, C-terminal domain"/>
    <property type="match status" value="1"/>
</dbReference>
<dbReference type="RefSeq" id="WP_007543897.1">
    <property type="nucleotide sequence ID" value="NZ_JAARPY010000002.1"/>
</dbReference>
<evidence type="ECO:0000313" key="3">
    <source>
        <dbReference type="EMBL" id="MBC1397624.1"/>
    </source>
</evidence>
<dbReference type="Proteomes" id="UP000571128">
    <property type="component" value="Unassembled WGS sequence"/>
</dbReference>
<gene>
    <name evidence="3" type="ORF">HB844_01950</name>
</gene>
<feature type="domain" description="Sensor histidine kinase NatK-like C-terminal" evidence="2">
    <location>
        <begin position="320"/>
        <end position="426"/>
    </location>
</feature>
<protein>
    <submittedName>
        <fullName evidence="3">GHKL domain-containing protein</fullName>
    </submittedName>
</protein>
<accession>A0A841YBI9</accession>
<feature type="transmembrane region" description="Helical" evidence="1">
    <location>
        <begin position="57"/>
        <end position="73"/>
    </location>
</feature>
<dbReference type="SUPFAM" id="SSF55874">
    <property type="entry name" value="ATPase domain of HSP90 chaperone/DNA topoisomerase II/histidine kinase"/>
    <property type="match status" value="1"/>
</dbReference>
<feature type="transmembrane region" description="Helical" evidence="1">
    <location>
        <begin position="80"/>
        <end position="97"/>
    </location>
</feature>
<dbReference type="InterPro" id="IPR036890">
    <property type="entry name" value="HATPase_C_sf"/>
</dbReference>
<dbReference type="InterPro" id="IPR032834">
    <property type="entry name" value="NatK-like_C"/>
</dbReference>
<dbReference type="Pfam" id="PF14501">
    <property type="entry name" value="HATPase_c_5"/>
    <property type="match status" value="1"/>
</dbReference>
<keyword evidence="1" id="KW-1133">Transmembrane helix</keyword>
<feature type="transmembrane region" description="Helical" evidence="1">
    <location>
        <begin position="6"/>
        <end position="26"/>
    </location>
</feature>
<dbReference type="PANTHER" id="PTHR40448">
    <property type="entry name" value="TWO-COMPONENT SENSOR HISTIDINE KINASE"/>
    <property type="match status" value="1"/>
</dbReference>
<dbReference type="AlphaFoldDB" id="A0A841YBI9"/>
<proteinExistence type="predicted"/>
<organism evidence="3 4">
    <name type="scientific">Listeria fleischmannii</name>
    <dbReference type="NCBI Taxonomy" id="1069827"/>
    <lineage>
        <taxon>Bacteria</taxon>
        <taxon>Bacillati</taxon>
        <taxon>Bacillota</taxon>
        <taxon>Bacilli</taxon>
        <taxon>Bacillales</taxon>
        <taxon>Listeriaceae</taxon>
        <taxon>Listeria</taxon>
    </lineage>
</organism>
<feature type="transmembrane region" description="Helical" evidence="1">
    <location>
        <begin position="33"/>
        <end position="51"/>
    </location>
</feature>
<feature type="transmembrane region" description="Helical" evidence="1">
    <location>
        <begin position="188"/>
        <end position="206"/>
    </location>
</feature>
<evidence type="ECO:0000259" key="2">
    <source>
        <dbReference type="Pfam" id="PF14501"/>
    </source>
</evidence>
<dbReference type="EMBL" id="JAARPY010000002">
    <property type="protein sequence ID" value="MBC1397624.1"/>
    <property type="molecule type" value="Genomic_DNA"/>
</dbReference>
<feature type="transmembrane region" description="Helical" evidence="1">
    <location>
        <begin position="117"/>
        <end position="136"/>
    </location>
</feature>
<keyword evidence="1" id="KW-0812">Transmembrane</keyword>